<evidence type="ECO:0000256" key="7">
    <source>
        <dbReference type="SAM" id="Phobius"/>
    </source>
</evidence>
<evidence type="ECO:0000259" key="8">
    <source>
        <dbReference type="Pfam" id="PF20684"/>
    </source>
</evidence>
<dbReference type="AlphaFoldDB" id="A0AAN7WQZ4"/>
<feature type="domain" description="Rhodopsin" evidence="8">
    <location>
        <begin position="36"/>
        <end position="270"/>
    </location>
</feature>
<keyword evidence="2 7" id="KW-0812">Transmembrane</keyword>
<gene>
    <name evidence="9" type="ORF">LTR97_000118</name>
</gene>
<feature type="transmembrane region" description="Helical" evidence="7">
    <location>
        <begin position="96"/>
        <end position="118"/>
    </location>
</feature>
<feature type="transmembrane region" description="Helical" evidence="7">
    <location>
        <begin position="211"/>
        <end position="230"/>
    </location>
</feature>
<dbReference type="InterPro" id="IPR049326">
    <property type="entry name" value="Rhodopsin_dom_fungi"/>
</dbReference>
<accession>A0AAN7WQZ4</accession>
<reference evidence="9" key="1">
    <citation type="submission" date="2023-08" db="EMBL/GenBank/DDBJ databases">
        <title>Black Yeasts Isolated from many extreme environments.</title>
        <authorList>
            <person name="Coleine C."/>
            <person name="Stajich J.E."/>
            <person name="Selbmann L."/>
        </authorList>
    </citation>
    <scope>NUCLEOTIDE SEQUENCE</scope>
    <source>
        <strain evidence="9">CCFEE 5810</strain>
    </source>
</reference>
<evidence type="ECO:0000256" key="2">
    <source>
        <dbReference type="ARBA" id="ARBA00022692"/>
    </source>
</evidence>
<evidence type="ECO:0000256" key="1">
    <source>
        <dbReference type="ARBA" id="ARBA00004141"/>
    </source>
</evidence>
<comment type="caution">
    <text evidence="9">The sequence shown here is derived from an EMBL/GenBank/DDBJ whole genome shotgun (WGS) entry which is preliminary data.</text>
</comment>
<name>A0AAN7WQZ4_9PEZI</name>
<comment type="similarity">
    <text evidence="5">Belongs to the SAT4 family.</text>
</comment>
<evidence type="ECO:0000256" key="4">
    <source>
        <dbReference type="ARBA" id="ARBA00023136"/>
    </source>
</evidence>
<dbReference type="EMBL" id="JAVRQU010000001">
    <property type="protein sequence ID" value="KAK5707581.1"/>
    <property type="molecule type" value="Genomic_DNA"/>
</dbReference>
<evidence type="ECO:0000256" key="3">
    <source>
        <dbReference type="ARBA" id="ARBA00022989"/>
    </source>
</evidence>
<feature type="compositionally biased region" description="Polar residues" evidence="6">
    <location>
        <begin position="292"/>
        <end position="303"/>
    </location>
</feature>
<dbReference type="InterPro" id="IPR052337">
    <property type="entry name" value="SAT4-like"/>
</dbReference>
<feature type="transmembrane region" description="Helical" evidence="7">
    <location>
        <begin position="52"/>
        <end position="69"/>
    </location>
</feature>
<dbReference type="GO" id="GO:0016020">
    <property type="term" value="C:membrane"/>
    <property type="evidence" value="ECO:0007669"/>
    <property type="project" value="UniProtKB-SubCell"/>
</dbReference>
<evidence type="ECO:0000313" key="10">
    <source>
        <dbReference type="Proteomes" id="UP001310594"/>
    </source>
</evidence>
<protein>
    <recommendedName>
        <fullName evidence="8">Rhodopsin domain-containing protein</fullName>
    </recommendedName>
</protein>
<dbReference type="Proteomes" id="UP001310594">
    <property type="component" value="Unassembled WGS sequence"/>
</dbReference>
<comment type="subcellular location">
    <subcellularLocation>
        <location evidence="1">Membrane</location>
        <topology evidence="1">Multi-pass membrane protein</topology>
    </subcellularLocation>
</comment>
<feature type="compositionally biased region" description="Basic and acidic residues" evidence="6">
    <location>
        <begin position="304"/>
        <end position="317"/>
    </location>
</feature>
<dbReference type="PANTHER" id="PTHR33048:SF96">
    <property type="entry name" value="INTEGRAL MEMBRANE PROTEIN"/>
    <property type="match status" value="1"/>
</dbReference>
<dbReference type="Pfam" id="PF20684">
    <property type="entry name" value="Fung_rhodopsin"/>
    <property type="match status" value="1"/>
</dbReference>
<feature type="transmembrane region" description="Helical" evidence="7">
    <location>
        <begin position="20"/>
        <end position="40"/>
    </location>
</feature>
<feature type="transmembrane region" description="Helical" evidence="7">
    <location>
        <begin position="176"/>
        <end position="199"/>
    </location>
</feature>
<dbReference type="PANTHER" id="PTHR33048">
    <property type="entry name" value="PTH11-LIKE INTEGRAL MEMBRANE PROTEIN (AFU_ORTHOLOGUE AFUA_5G11245)"/>
    <property type="match status" value="1"/>
</dbReference>
<evidence type="ECO:0000256" key="6">
    <source>
        <dbReference type="SAM" id="MobiDB-lite"/>
    </source>
</evidence>
<keyword evidence="3 7" id="KW-1133">Transmembrane helix</keyword>
<feature type="transmembrane region" description="Helical" evidence="7">
    <location>
        <begin position="130"/>
        <end position="156"/>
    </location>
</feature>
<feature type="region of interest" description="Disordered" evidence="6">
    <location>
        <begin position="281"/>
        <end position="331"/>
    </location>
</feature>
<keyword evidence="4 7" id="KW-0472">Membrane</keyword>
<feature type="transmembrane region" description="Helical" evidence="7">
    <location>
        <begin position="242"/>
        <end position="265"/>
    </location>
</feature>
<sequence length="353" mass="39298">MVSTRPDPLPPNADIGPMMVAVAYAFIFPALITTALRLWIRTRDHILGWDDAAILVASLLAIVLSALSIEGTKNGKGRHIWYLNEHQTATIGKLSWIAQIDLFCAICLIKISVCLLVLRIKNTKVLRYSLYAVMVLLVITTIIPIIALCTECKPVYGFWHRKLGHCHSPNFRIYSIYVQASYSAATDLLCSLLPIIIVWNLQMALSKKIGVCVIMSMGLIATAFAIVRAVSLSVTTVDTTYAYTYTGTWMMIETNLGIIATNLAPMRSVMHLFRRQVTQYTHNRSHQHSSNKHGTAEQNSSYGRRSERDMAHAEEQRAASPGGASDESEIPLKAILQTRTYDVDMHSMRGTNS</sequence>
<evidence type="ECO:0000313" key="9">
    <source>
        <dbReference type="EMBL" id="KAK5707581.1"/>
    </source>
</evidence>
<proteinExistence type="inferred from homology"/>
<evidence type="ECO:0000256" key="5">
    <source>
        <dbReference type="ARBA" id="ARBA00038359"/>
    </source>
</evidence>
<organism evidence="9 10">
    <name type="scientific">Elasticomyces elasticus</name>
    <dbReference type="NCBI Taxonomy" id="574655"/>
    <lineage>
        <taxon>Eukaryota</taxon>
        <taxon>Fungi</taxon>
        <taxon>Dikarya</taxon>
        <taxon>Ascomycota</taxon>
        <taxon>Pezizomycotina</taxon>
        <taxon>Dothideomycetes</taxon>
        <taxon>Dothideomycetidae</taxon>
        <taxon>Mycosphaerellales</taxon>
        <taxon>Teratosphaeriaceae</taxon>
        <taxon>Elasticomyces</taxon>
    </lineage>
</organism>